<dbReference type="InterPro" id="IPR027031">
    <property type="entry name" value="Gly-tRNA_synthase/POLG2"/>
</dbReference>
<keyword evidence="8" id="KW-0030">Aminoacyl-tRNA synthetase</keyword>
<dbReference type="NCBIfam" id="TIGR00389">
    <property type="entry name" value="glyS_dimeric"/>
    <property type="match status" value="1"/>
</dbReference>
<dbReference type="PROSITE" id="PS50862">
    <property type="entry name" value="AA_TRNA_LIGASE_II"/>
    <property type="match status" value="1"/>
</dbReference>
<keyword evidence="6" id="KW-0067">ATP-binding</keyword>
<dbReference type="InterPro" id="IPR036621">
    <property type="entry name" value="Anticodon-bd_dom_sf"/>
</dbReference>
<keyword evidence="11" id="KW-1185">Reference proteome</keyword>
<dbReference type="Proteomes" id="UP001575105">
    <property type="component" value="Unassembled WGS sequence"/>
</dbReference>
<evidence type="ECO:0000313" key="10">
    <source>
        <dbReference type="EMBL" id="MFA9477718.1"/>
    </source>
</evidence>
<sequence length="453" mass="51583">MEDIVALCRRRGFVFQSSEIYGGINGFWDYGPLGVLLKKNLKDAWWNDIITCPDDGPDGKPLDMVGLDATIIMNPKVWVASGHVGGFSDPMVDCRECKSRFRADHMDEYPCPLKPSKKAGGFEKCSLTEAREFNLMFETYVGAIRNEDAKAYLRPETAQGIFANFDNVVNTSRVKVPFGIAQIGKAFRNEVTPRNFTFRSREFEQMEIEFFIRPDSAEEWYKFWRDTRYAWWKAIGLAGDNLTLREHDRDELAHYAKEGAGTSDIEYRFPFTAPGFGELEGVAHRTDYDLRQHAEHSGLGDKLKYFDQERNERYFPHVIEPSAGADRGTLAVLCEAYTPTPERKGSKVVMKFHPRLAPIKAAVFPLVNKEGMPEVAEKLYRQLRKKYSIEFDVKQSIGKRYARMDEAGTPYCFTVDGDTLTDNTVTVRDRDTASQDRIAIDKVEAFLAEKIGG</sequence>
<reference evidence="10 11" key="1">
    <citation type="submission" date="2024-08" db="EMBL/GenBank/DDBJ databases">
        <title>Whole-genome sequencing of halo(alkali)philic microorganisms from hypersaline lakes.</title>
        <authorList>
            <person name="Sorokin D.Y."/>
            <person name="Merkel A.Y."/>
            <person name="Messina E."/>
            <person name="Yakimov M."/>
        </authorList>
    </citation>
    <scope>NUCLEOTIDE SEQUENCE [LARGE SCALE GENOMIC DNA]</scope>
    <source>
        <strain evidence="10 11">AB-hyl4</strain>
    </source>
</reference>
<evidence type="ECO:0000259" key="9">
    <source>
        <dbReference type="PROSITE" id="PS50862"/>
    </source>
</evidence>
<evidence type="ECO:0000256" key="5">
    <source>
        <dbReference type="ARBA" id="ARBA00022741"/>
    </source>
</evidence>
<keyword evidence="4 10" id="KW-0436">Ligase</keyword>
<evidence type="ECO:0000256" key="8">
    <source>
        <dbReference type="ARBA" id="ARBA00023146"/>
    </source>
</evidence>
<evidence type="ECO:0000256" key="6">
    <source>
        <dbReference type="ARBA" id="ARBA00022840"/>
    </source>
</evidence>
<evidence type="ECO:0000256" key="7">
    <source>
        <dbReference type="ARBA" id="ARBA00022917"/>
    </source>
</evidence>
<gene>
    <name evidence="10" type="ORF">ACERK3_05350</name>
</gene>
<evidence type="ECO:0000256" key="3">
    <source>
        <dbReference type="ARBA" id="ARBA00022490"/>
    </source>
</evidence>
<dbReference type="RefSeq" id="WP_425344898.1">
    <property type="nucleotide sequence ID" value="NZ_JBGUBD010000003.1"/>
</dbReference>
<dbReference type="EMBL" id="JBGUBD010000003">
    <property type="protein sequence ID" value="MFA9477718.1"/>
    <property type="molecule type" value="Genomic_DNA"/>
</dbReference>
<comment type="similarity">
    <text evidence="1">Belongs to the class-II aminoacyl-tRNA synthetase family.</text>
</comment>
<dbReference type="CDD" id="cd00774">
    <property type="entry name" value="GlyRS-like_core"/>
    <property type="match status" value="1"/>
</dbReference>
<evidence type="ECO:0000256" key="2">
    <source>
        <dbReference type="ARBA" id="ARBA00012829"/>
    </source>
</evidence>
<dbReference type="InterPro" id="IPR002314">
    <property type="entry name" value="aa-tRNA-synt_IIb"/>
</dbReference>
<evidence type="ECO:0000313" key="11">
    <source>
        <dbReference type="Proteomes" id="UP001575105"/>
    </source>
</evidence>
<feature type="domain" description="Aminoacyl-transfer RNA synthetases class-II family profile" evidence="9">
    <location>
        <begin position="3"/>
        <end position="365"/>
    </location>
</feature>
<dbReference type="PRINTS" id="PR01043">
    <property type="entry name" value="TRNASYNTHGLY"/>
</dbReference>
<dbReference type="Pfam" id="PF03129">
    <property type="entry name" value="HGTP_anticodon"/>
    <property type="match status" value="1"/>
</dbReference>
<evidence type="ECO:0000256" key="1">
    <source>
        <dbReference type="ARBA" id="ARBA00008226"/>
    </source>
</evidence>
<dbReference type="InterPro" id="IPR045864">
    <property type="entry name" value="aa-tRNA-synth_II/BPL/LPL"/>
</dbReference>
<protein>
    <recommendedName>
        <fullName evidence="2">glycine--tRNA ligase</fullName>
        <ecNumber evidence="2">6.1.1.14</ecNumber>
    </recommendedName>
</protein>
<dbReference type="GO" id="GO:0004820">
    <property type="term" value="F:glycine-tRNA ligase activity"/>
    <property type="evidence" value="ECO:0007669"/>
    <property type="project" value="UniProtKB-EC"/>
</dbReference>
<dbReference type="PANTHER" id="PTHR10745:SF8">
    <property type="entry name" value="DNA POLYMERASE SUBUNIT GAMMA-2, MITOCHONDRIAL"/>
    <property type="match status" value="1"/>
</dbReference>
<dbReference type="SUPFAM" id="SSF55681">
    <property type="entry name" value="Class II aaRS and biotin synthetases"/>
    <property type="match status" value="1"/>
</dbReference>
<dbReference type="Gene3D" id="3.30.930.10">
    <property type="entry name" value="Bira Bifunctional Protein, Domain 2"/>
    <property type="match status" value="1"/>
</dbReference>
<dbReference type="EC" id="6.1.1.14" evidence="2"/>
<keyword evidence="7" id="KW-0648">Protein biosynthesis</keyword>
<proteinExistence type="inferred from homology"/>
<dbReference type="NCBIfam" id="NF003211">
    <property type="entry name" value="PRK04173.1"/>
    <property type="match status" value="1"/>
</dbReference>
<evidence type="ECO:0000256" key="4">
    <source>
        <dbReference type="ARBA" id="ARBA00022598"/>
    </source>
</evidence>
<name>A0ABV4U296_9BACT</name>
<dbReference type="Gene3D" id="3.40.50.800">
    <property type="entry name" value="Anticodon-binding domain"/>
    <property type="match status" value="1"/>
</dbReference>
<comment type="caution">
    <text evidence="10">The sequence shown here is derived from an EMBL/GenBank/DDBJ whole genome shotgun (WGS) entry which is preliminary data.</text>
</comment>
<dbReference type="Pfam" id="PF00587">
    <property type="entry name" value="tRNA-synt_2b"/>
    <property type="match status" value="1"/>
</dbReference>
<dbReference type="InterPro" id="IPR002315">
    <property type="entry name" value="tRNA-synt_gly"/>
</dbReference>
<organism evidence="10 11">
    <name type="scientific">Natronomicrosphaera hydrolytica</name>
    <dbReference type="NCBI Taxonomy" id="3242702"/>
    <lineage>
        <taxon>Bacteria</taxon>
        <taxon>Pseudomonadati</taxon>
        <taxon>Planctomycetota</taxon>
        <taxon>Phycisphaerae</taxon>
        <taxon>Phycisphaerales</taxon>
        <taxon>Phycisphaeraceae</taxon>
        <taxon>Natronomicrosphaera</taxon>
    </lineage>
</organism>
<dbReference type="PANTHER" id="PTHR10745">
    <property type="entry name" value="GLYCYL-TRNA SYNTHETASE/DNA POLYMERASE SUBUNIT GAMMA-2"/>
    <property type="match status" value="1"/>
</dbReference>
<keyword evidence="5" id="KW-0547">Nucleotide-binding</keyword>
<dbReference type="InterPro" id="IPR006195">
    <property type="entry name" value="aa-tRNA-synth_II"/>
</dbReference>
<dbReference type="SUPFAM" id="SSF52954">
    <property type="entry name" value="Class II aaRS ABD-related"/>
    <property type="match status" value="1"/>
</dbReference>
<keyword evidence="3" id="KW-0963">Cytoplasm</keyword>
<dbReference type="InterPro" id="IPR004154">
    <property type="entry name" value="Anticodon-bd"/>
</dbReference>
<accession>A0ABV4U296</accession>
<dbReference type="InterPro" id="IPR033731">
    <property type="entry name" value="GlyRS-like_core"/>
</dbReference>